<dbReference type="AlphaFoldDB" id="A0AAJ0FQ63"/>
<dbReference type="Proteomes" id="UP001244011">
    <property type="component" value="Unassembled WGS sequence"/>
</dbReference>
<reference evidence="2" key="1">
    <citation type="submission" date="2023-06" db="EMBL/GenBank/DDBJ databases">
        <title>Genome-scale phylogeny and comparative genomics of the fungal order Sordariales.</title>
        <authorList>
            <consortium name="Lawrence Berkeley National Laboratory"/>
            <person name="Hensen N."/>
            <person name="Bonometti L."/>
            <person name="Westerberg I."/>
            <person name="Brannstrom I.O."/>
            <person name="Guillou S."/>
            <person name="Cros-Aarteil S."/>
            <person name="Calhoun S."/>
            <person name="Haridas S."/>
            <person name="Kuo A."/>
            <person name="Mondo S."/>
            <person name="Pangilinan J."/>
            <person name="Riley R."/>
            <person name="Labutti K."/>
            <person name="Andreopoulos B."/>
            <person name="Lipzen A."/>
            <person name="Chen C."/>
            <person name="Yanf M."/>
            <person name="Daum C."/>
            <person name="Ng V."/>
            <person name="Clum A."/>
            <person name="Steindorff A."/>
            <person name="Ohm R."/>
            <person name="Martin F."/>
            <person name="Silar P."/>
            <person name="Natvig D."/>
            <person name="Lalanne C."/>
            <person name="Gautier V."/>
            <person name="Ament-Velasquez S.L."/>
            <person name="Kruys A."/>
            <person name="Hutchinson M.I."/>
            <person name="Powell A.J."/>
            <person name="Barry K."/>
            <person name="Miller A.N."/>
            <person name="Grigoriev I.V."/>
            <person name="Debuchy R."/>
            <person name="Gladieux P."/>
            <person name="Thoren M.H."/>
            <person name="Johannesson H."/>
        </authorList>
    </citation>
    <scope>NUCLEOTIDE SEQUENCE</scope>
    <source>
        <strain evidence="2">8032-3</strain>
    </source>
</reference>
<organism evidence="2 3">
    <name type="scientific">Phialemonium atrogriseum</name>
    <dbReference type="NCBI Taxonomy" id="1093897"/>
    <lineage>
        <taxon>Eukaryota</taxon>
        <taxon>Fungi</taxon>
        <taxon>Dikarya</taxon>
        <taxon>Ascomycota</taxon>
        <taxon>Pezizomycotina</taxon>
        <taxon>Sordariomycetes</taxon>
        <taxon>Sordariomycetidae</taxon>
        <taxon>Cephalothecales</taxon>
        <taxon>Cephalothecaceae</taxon>
        <taxon>Phialemonium</taxon>
    </lineage>
</organism>
<evidence type="ECO:0000313" key="2">
    <source>
        <dbReference type="EMBL" id="KAK1768840.1"/>
    </source>
</evidence>
<gene>
    <name evidence="2" type="ORF">QBC33DRAFT_362041</name>
</gene>
<feature type="region of interest" description="Disordered" evidence="1">
    <location>
        <begin position="1"/>
        <end position="112"/>
    </location>
</feature>
<dbReference type="GeneID" id="85307117"/>
<feature type="compositionally biased region" description="Basic and acidic residues" evidence="1">
    <location>
        <begin position="58"/>
        <end position="68"/>
    </location>
</feature>
<protein>
    <submittedName>
        <fullName evidence="2">Uncharacterized protein</fullName>
    </submittedName>
</protein>
<keyword evidence="3" id="KW-1185">Reference proteome</keyword>
<dbReference type="EMBL" id="MU839004">
    <property type="protein sequence ID" value="KAK1768840.1"/>
    <property type="molecule type" value="Genomic_DNA"/>
</dbReference>
<comment type="caution">
    <text evidence="2">The sequence shown here is derived from an EMBL/GenBank/DDBJ whole genome shotgun (WGS) entry which is preliminary data.</text>
</comment>
<proteinExistence type="predicted"/>
<evidence type="ECO:0000256" key="1">
    <source>
        <dbReference type="SAM" id="MobiDB-lite"/>
    </source>
</evidence>
<dbReference type="RefSeq" id="XP_060285053.1">
    <property type="nucleotide sequence ID" value="XM_060423930.1"/>
</dbReference>
<accession>A0AAJ0FQ63</accession>
<feature type="compositionally biased region" description="Acidic residues" evidence="1">
    <location>
        <begin position="74"/>
        <end position="87"/>
    </location>
</feature>
<feature type="compositionally biased region" description="Polar residues" evidence="1">
    <location>
        <begin position="31"/>
        <end position="43"/>
    </location>
</feature>
<evidence type="ECO:0000313" key="3">
    <source>
        <dbReference type="Proteomes" id="UP001244011"/>
    </source>
</evidence>
<sequence>MAKNGNLLSFFKRVPKHSQSSQGSHDLGLQDPSSQASVSIPAQPSSTPPLPSSPLPEQDEKSPRRIDAVIKGSDDEDDDSLSSDDDLPNLFAKPRTNAVPVRANRESNPCVTPKAKRTAISFHSSPLAFMPKHKFDMKALLNHAKTHDAAEASAQRMSNILSDRDAAAESAPAAKPAATLYETMMDVLSDAEGEDNEAERDKLLRAVKRTEASVDRKHWRFFDQELSDSCVPARAPFPKDAARGGWRFLADPKTRQHVFGDGLTYTIQTRRRDLPDEIVLWVLDEISYEKSESLRQEYCRLLGVCTQQVYKFFDGDRLDRLFRELGAREEALDSAAKISGVIEQTPPYSERNWSMLQSVLVLLSRTSNAMTLTSLTHAVSILLRLGIDTVVTENIAIRKDFSEATEKLVLAVPIKSWDKFCGEVCLSFYFAVNEASLWWHALAVLPAGRPRLVELRRRLALVCFFNDPGRGSQHPDDNLDIPAVSDRLEDDEFVVARKTDYYELAARASILGIALGDGCAPAPSDDPRVVAQFDEEVDRLCKKIKRVWSAIDTGGAAYVSRLEARTAWQTLEHQLPHVVRTRPPPKTGILDLPKDREDPFQPRQRKFMTKFFKKDLPVAQPV</sequence>
<name>A0AAJ0FQ63_9PEZI</name>